<name>A0A9P4GF39_9PLEO</name>
<accession>A0A9P4GF39</accession>
<dbReference type="AlphaFoldDB" id="A0A9P4GF39"/>
<keyword evidence="3" id="KW-1185">Reference proteome</keyword>
<feature type="region of interest" description="Disordered" evidence="1">
    <location>
        <begin position="42"/>
        <end position="65"/>
    </location>
</feature>
<evidence type="ECO:0000256" key="1">
    <source>
        <dbReference type="SAM" id="MobiDB-lite"/>
    </source>
</evidence>
<organism evidence="2 3">
    <name type="scientific">Cucurbitaria berberidis CBS 394.84</name>
    <dbReference type="NCBI Taxonomy" id="1168544"/>
    <lineage>
        <taxon>Eukaryota</taxon>
        <taxon>Fungi</taxon>
        <taxon>Dikarya</taxon>
        <taxon>Ascomycota</taxon>
        <taxon>Pezizomycotina</taxon>
        <taxon>Dothideomycetes</taxon>
        <taxon>Pleosporomycetidae</taxon>
        <taxon>Pleosporales</taxon>
        <taxon>Pleosporineae</taxon>
        <taxon>Cucurbitariaceae</taxon>
        <taxon>Cucurbitaria</taxon>
    </lineage>
</organism>
<comment type="caution">
    <text evidence="2">The sequence shown here is derived from an EMBL/GenBank/DDBJ whole genome shotgun (WGS) entry which is preliminary data.</text>
</comment>
<reference evidence="2" key="1">
    <citation type="submission" date="2020-01" db="EMBL/GenBank/DDBJ databases">
        <authorList>
            <consortium name="DOE Joint Genome Institute"/>
            <person name="Haridas S."/>
            <person name="Albert R."/>
            <person name="Binder M."/>
            <person name="Bloem J."/>
            <person name="Labutti K."/>
            <person name="Salamov A."/>
            <person name="Andreopoulos B."/>
            <person name="Baker S.E."/>
            <person name="Barry K."/>
            <person name="Bills G."/>
            <person name="Bluhm B.H."/>
            <person name="Cannon C."/>
            <person name="Castanera R."/>
            <person name="Culley D.E."/>
            <person name="Daum C."/>
            <person name="Ezra D."/>
            <person name="Gonzalez J.B."/>
            <person name="Henrissat B."/>
            <person name="Kuo A."/>
            <person name="Liang C."/>
            <person name="Lipzen A."/>
            <person name="Lutzoni F."/>
            <person name="Magnuson J."/>
            <person name="Mondo S."/>
            <person name="Nolan M."/>
            <person name="Ohm R."/>
            <person name="Pangilinan J."/>
            <person name="Park H.-J."/>
            <person name="Ramirez L."/>
            <person name="Alfaro M."/>
            <person name="Sun H."/>
            <person name="Tritt A."/>
            <person name="Yoshinaga Y."/>
            <person name="Zwiers L.-H."/>
            <person name="Turgeon B.G."/>
            <person name="Goodwin S.B."/>
            <person name="Spatafora J.W."/>
            <person name="Crous P.W."/>
            <person name="Grigoriev I.V."/>
        </authorList>
    </citation>
    <scope>NUCLEOTIDE SEQUENCE</scope>
    <source>
        <strain evidence="2">CBS 394.84</strain>
    </source>
</reference>
<dbReference type="RefSeq" id="XP_040787441.1">
    <property type="nucleotide sequence ID" value="XM_040931816.1"/>
</dbReference>
<gene>
    <name evidence="2" type="ORF">K460DRAFT_354749</name>
</gene>
<evidence type="ECO:0000313" key="2">
    <source>
        <dbReference type="EMBL" id="KAF1844878.1"/>
    </source>
</evidence>
<evidence type="ECO:0000313" key="3">
    <source>
        <dbReference type="Proteomes" id="UP000800039"/>
    </source>
</evidence>
<proteinExistence type="predicted"/>
<dbReference type="Proteomes" id="UP000800039">
    <property type="component" value="Unassembled WGS sequence"/>
</dbReference>
<dbReference type="EMBL" id="ML976616">
    <property type="protein sequence ID" value="KAF1844878.1"/>
    <property type="molecule type" value="Genomic_DNA"/>
</dbReference>
<dbReference type="OrthoDB" id="3886371at2759"/>
<sequence length="411" mass="45788">MSPYQQIFSTNAILSVWRNLRTSRDNNDLYLTLQYHADDARGQSSKKYGKSSAVESTQDGTDGKTVDVGGKSIGFVVPWRSMQAQRRELREKEKELAEALVVLAGEVAFTDLSPTLQSSLTQNPLIQIRHLAAGLSRQMSKIELQMADNAPFANGKNLYTGGEIAQRFLPTIQTLFEQRPIPQRMIFELLMELKDLVYMGMAGCEKEVLEWELDGAGIGALEELDDAIVRAVTPAVPAIESVQGQEKEPGHKRLLRRKASSMSVISSQQQPQQFSLLAAPEDLLYALESLETTALALTHLPIPIQDFSAHAIITLRRLAPRQTLSDFSQHKKRRTGRCAEYARCMKWAGTSWRQGGGCRRGCKNEDEDPENLPSWHRSSRWFDEKGSGTVMVGGGRARARDDSAVNMRLGP</sequence>
<dbReference type="GeneID" id="63849068"/>
<protein>
    <submittedName>
        <fullName evidence="2">Uncharacterized protein</fullName>
    </submittedName>
</protein>